<dbReference type="GO" id="GO:0004331">
    <property type="term" value="F:fructose-2,6-bisphosphate 2-phosphatase activity"/>
    <property type="evidence" value="ECO:0007669"/>
    <property type="project" value="TreeGrafter"/>
</dbReference>
<protein>
    <recommendedName>
        <fullName evidence="6">Phosphoglycerate mutase</fullName>
    </recommendedName>
</protein>
<dbReference type="EMBL" id="MFJR01000012">
    <property type="protein sequence ID" value="OGG26201.1"/>
    <property type="molecule type" value="Genomic_DNA"/>
</dbReference>
<dbReference type="SMART" id="SM00855">
    <property type="entry name" value="PGAM"/>
    <property type="match status" value="1"/>
</dbReference>
<sequence length="217" mass="25312">MSNNTKLTTFYIVRHGETVFNKKGIMQGNIIDSPLTKRGENQAERVRKKLSKLHFDEIFSSDLFRAKRTAEIITLERKLAVKTTQALREQNYGRYEGKPYKVFHESLRKLLQKYERLDDRKKMHFRVESGIETDKEAVSRFITFIREIAIAYAGKNILVVSHGDVIKYFLIHVGFATYQQLSENAIENCSYIKVQSDGIVFFIKETNGIYMREAKDI</sequence>
<feature type="binding site" evidence="3">
    <location>
        <position position="65"/>
    </location>
    <ligand>
        <name>substrate</name>
    </ligand>
</feature>
<dbReference type="SUPFAM" id="SSF53254">
    <property type="entry name" value="Phosphoglycerate mutase-like"/>
    <property type="match status" value="1"/>
</dbReference>
<dbReference type="Proteomes" id="UP000176609">
    <property type="component" value="Unassembled WGS sequence"/>
</dbReference>
<dbReference type="GO" id="GO:0045820">
    <property type="term" value="P:negative regulation of glycolytic process"/>
    <property type="evidence" value="ECO:0007669"/>
    <property type="project" value="TreeGrafter"/>
</dbReference>
<feature type="binding site" evidence="3">
    <location>
        <begin position="89"/>
        <end position="92"/>
    </location>
    <ligand>
        <name>substrate</name>
    </ligand>
</feature>
<evidence type="ECO:0000256" key="2">
    <source>
        <dbReference type="PIRSR" id="PIRSR613078-1"/>
    </source>
</evidence>
<evidence type="ECO:0000256" key="1">
    <source>
        <dbReference type="ARBA" id="ARBA00022801"/>
    </source>
</evidence>
<dbReference type="PROSITE" id="PS00175">
    <property type="entry name" value="PG_MUTASE"/>
    <property type="match status" value="1"/>
</dbReference>
<reference evidence="4 5" key="1">
    <citation type="journal article" date="2016" name="Nat. Commun.">
        <title>Thousands of microbial genomes shed light on interconnected biogeochemical processes in an aquifer system.</title>
        <authorList>
            <person name="Anantharaman K."/>
            <person name="Brown C.T."/>
            <person name="Hug L.A."/>
            <person name="Sharon I."/>
            <person name="Castelle C.J."/>
            <person name="Probst A.J."/>
            <person name="Thomas B.C."/>
            <person name="Singh A."/>
            <person name="Wilkins M.J."/>
            <person name="Karaoz U."/>
            <person name="Brodie E.L."/>
            <person name="Williams K.H."/>
            <person name="Hubbard S.S."/>
            <person name="Banfield J.F."/>
        </authorList>
    </citation>
    <scope>NUCLEOTIDE SEQUENCE [LARGE SCALE GENOMIC DNA]</scope>
</reference>
<dbReference type="InterPro" id="IPR001345">
    <property type="entry name" value="PG/BPGM_mutase_AS"/>
</dbReference>
<proteinExistence type="predicted"/>
<dbReference type="Pfam" id="PF00300">
    <property type="entry name" value="His_Phos_1"/>
    <property type="match status" value="1"/>
</dbReference>
<organism evidence="4 5">
    <name type="scientific">Candidatus Gottesmanbacteria bacterium RIFCSPLOWO2_01_FULL_39_12b</name>
    <dbReference type="NCBI Taxonomy" id="1798388"/>
    <lineage>
        <taxon>Bacteria</taxon>
        <taxon>Candidatus Gottesmaniibacteriota</taxon>
    </lineage>
</organism>
<dbReference type="Gene3D" id="3.40.50.1240">
    <property type="entry name" value="Phosphoglycerate mutase-like"/>
    <property type="match status" value="1"/>
</dbReference>
<evidence type="ECO:0000256" key="3">
    <source>
        <dbReference type="PIRSR" id="PIRSR613078-2"/>
    </source>
</evidence>
<dbReference type="PANTHER" id="PTHR46517:SF1">
    <property type="entry name" value="FRUCTOSE-2,6-BISPHOSPHATASE TIGAR"/>
    <property type="match status" value="1"/>
</dbReference>
<dbReference type="InterPro" id="IPR013078">
    <property type="entry name" value="His_Pase_superF_clade-1"/>
</dbReference>
<accession>A0A1F6AND9</accession>
<comment type="caution">
    <text evidence="4">The sequence shown here is derived from an EMBL/GenBank/DDBJ whole genome shotgun (WGS) entry which is preliminary data.</text>
</comment>
<dbReference type="GO" id="GO:0005829">
    <property type="term" value="C:cytosol"/>
    <property type="evidence" value="ECO:0007669"/>
    <property type="project" value="TreeGrafter"/>
</dbReference>
<dbReference type="InterPro" id="IPR029033">
    <property type="entry name" value="His_PPase_superfam"/>
</dbReference>
<dbReference type="AlphaFoldDB" id="A0A1F6AND9"/>
<feature type="active site" description="Tele-phosphohistidine intermediate" evidence="2">
    <location>
        <position position="15"/>
    </location>
</feature>
<keyword evidence="1" id="KW-0378">Hydrolase</keyword>
<dbReference type="GO" id="GO:0043456">
    <property type="term" value="P:regulation of pentose-phosphate shunt"/>
    <property type="evidence" value="ECO:0007669"/>
    <property type="project" value="TreeGrafter"/>
</dbReference>
<dbReference type="PANTHER" id="PTHR46517">
    <property type="entry name" value="FRUCTOSE-2,6-BISPHOSPHATASE TIGAR"/>
    <property type="match status" value="1"/>
</dbReference>
<evidence type="ECO:0000313" key="4">
    <source>
        <dbReference type="EMBL" id="OGG26201.1"/>
    </source>
</evidence>
<evidence type="ECO:0008006" key="6">
    <source>
        <dbReference type="Google" id="ProtNLM"/>
    </source>
</evidence>
<feature type="binding site" evidence="3">
    <location>
        <begin position="14"/>
        <end position="21"/>
    </location>
    <ligand>
        <name>substrate</name>
    </ligand>
</feature>
<name>A0A1F6AND9_9BACT</name>
<feature type="active site" description="Proton donor/acceptor" evidence="2">
    <location>
        <position position="89"/>
    </location>
</feature>
<gene>
    <name evidence="4" type="ORF">A2960_04450</name>
</gene>
<dbReference type="InterPro" id="IPR051695">
    <property type="entry name" value="Phosphoglycerate_Mutase"/>
</dbReference>
<evidence type="ECO:0000313" key="5">
    <source>
        <dbReference type="Proteomes" id="UP000176609"/>
    </source>
</evidence>
<dbReference type="CDD" id="cd07067">
    <property type="entry name" value="HP_PGM_like"/>
    <property type="match status" value="1"/>
</dbReference>